<evidence type="ECO:0000313" key="2">
    <source>
        <dbReference type="EMBL" id="CAN90548.1"/>
    </source>
</evidence>
<feature type="chain" id="PRO_5002738943" description="Secreted protein" evidence="1">
    <location>
        <begin position="24"/>
        <end position="316"/>
    </location>
</feature>
<name>A9GR67_SORC5</name>
<feature type="signal peptide" evidence="1">
    <location>
        <begin position="1"/>
        <end position="23"/>
    </location>
</feature>
<dbReference type="EMBL" id="AM746676">
    <property type="protein sequence ID" value="CAN90548.1"/>
    <property type="molecule type" value="Genomic_DNA"/>
</dbReference>
<evidence type="ECO:0008006" key="4">
    <source>
        <dbReference type="Google" id="ProtNLM"/>
    </source>
</evidence>
<dbReference type="BioCyc" id="SCEL448385:SCE_RS02040-MONOMER"/>
<protein>
    <recommendedName>
        <fullName evidence="4">Secreted protein</fullName>
    </recommendedName>
</protein>
<evidence type="ECO:0000313" key="3">
    <source>
        <dbReference type="Proteomes" id="UP000002139"/>
    </source>
</evidence>
<dbReference type="OrthoDB" id="5507448at2"/>
<accession>A9GR67</accession>
<dbReference type="STRING" id="448385.sce0391"/>
<dbReference type="RefSeq" id="WP_012233026.1">
    <property type="nucleotide sequence ID" value="NC_010162.1"/>
</dbReference>
<keyword evidence="3" id="KW-1185">Reference proteome</keyword>
<reference evidence="2 3" key="1">
    <citation type="journal article" date="2007" name="Nat. Biotechnol.">
        <title>Complete genome sequence of the myxobacterium Sorangium cellulosum.</title>
        <authorList>
            <person name="Schneiker S."/>
            <person name="Perlova O."/>
            <person name="Kaiser O."/>
            <person name="Gerth K."/>
            <person name="Alici A."/>
            <person name="Altmeyer M.O."/>
            <person name="Bartels D."/>
            <person name="Bekel T."/>
            <person name="Beyer S."/>
            <person name="Bode E."/>
            <person name="Bode H.B."/>
            <person name="Bolten C.J."/>
            <person name="Choudhuri J.V."/>
            <person name="Doss S."/>
            <person name="Elnakady Y.A."/>
            <person name="Frank B."/>
            <person name="Gaigalat L."/>
            <person name="Goesmann A."/>
            <person name="Groeger C."/>
            <person name="Gross F."/>
            <person name="Jelsbak L."/>
            <person name="Jelsbak L."/>
            <person name="Kalinowski J."/>
            <person name="Kegler C."/>
            <person name="Knauber T."/>
            <person name="Konietzny S."/>
            <person name="Kopp M."/>
            <person name="Krause L."/>
            <person name="Krug D."/>
            <person name="Linke B."/>
            <person name="Mahmud T."/>
            <person name="Martinez-Arias R."/>
            <person name="McHardy A.C."/>
            <person name="Merai M."/>
            <person name="Meyer F."/>
            <person name="Mormann S."/>
            <person name="Munoz-Dorado J."/>
            <person name="Perez J."/>
            <person name="Pradella S."/>
            <person name="Rachid S."/>
            <person name="Raddatz G."/>
            <person name="Rosenau F."/>
            <person name="Rueckert C."/>
            <person name="Sasse F."/>
            <person name="Scharfe M."/>
            <person name="Schuster S.C."/>
            <person name="Suen G."/>
            <person name="Treuner-Lange A."/>
            <person name="Velicer G.J."/>
            <person name="Vorholter F.-J."/>
            <person name="Weissman K.J."/>
            <person name="Welch R.D."/>
            <person name="Wenzel S.C."/>
            <person name="Whitworth D.E."/>
            <person name="Wilhelm S."/>
            <person name="Wittmann C."/>
            <person name="Bloecker H."/>
            <person name="Puehler A."/>
            <person name="Mueller R."/>
        </authorList>
    </citation>
    <scope>NUCLEOTIDE SEQUENCE [LARGE SCALE GENOMIC DNA]</scope>
    <source>
        <strain evidence="3">So ce56</strain>
    </source>
</reference>
<organism evidence="2 3">
    <name type="scientific">Sorangium cellulosum (strain So ce56)</name>
    <name type="common">Polyangium cellulosum (strain So ce56)</name>
    <dbReference type="NCBI Taxonomy" id="448385"/>
    <lineage>
        <taxon>Bacteria</taxon>
        <taxon>Pseudomonadati</taxon>
        <taxon>Myxococcota</taxon>
        <taxon>Polyangia</taxon>
        <taxon>Polyangiales</taxon>
        <taxon>Polyangiaceae</taxon>
        <taxon>Sorangium</taxon>
    </lineage>
</organism>
<keyword evidence="1" id="KW-0732">Signal</keyword>
<evidence type="ECO:0000256" key="1">
    <source>
        <dbReference type="SAM" id="SignalP"/>
    </source>
</evidence>
<dbReference type="KEGG" id="scl:sce0391"/>
<dbReference type="HOGENOM" id="CLU_879695_0_0_7"/>
<dbReference type="AlphaFoldDB" id="A9GR67"/>
<proteinExistence type="predicted"/>
<dbReference type="PROSITE" id="PS51257">
    <property type="entry name" value="PROKAR_LIPOPROTEIN"/>
    <property type="match status" value="1"/>
</dbReference>
<gene>
    <name evidence="2" type="ordered locus">sce0391</name>
</gene>
<sequence length="316" mass="31747">MWKKQHLLAMALCAGALSTLGMGCELIASVDRSRIPGDEDVPSDGCSDGTKNNEETDVDCGGSICPKCDAAKACTAATDCASGFCADDVCCDEACDAECDACTAALKASGDDGECGPSKAETECGEPTCSEGVETSRGTCDGESVECGPGEEKACEEFACNEAASACLTECMEDAHCSKCHECADGACVLAAAGTEDLGCDEGQACDAAGECKPANGVECTEASECATGLCVDGVCCDTACDTACMACNVKDLAGTCSNIPLGGEDAADCSGINACDGKGACKLVGGEECTTNEQCASGKCLPSPLFRCEEIPETP</sequence>
<dbReference type="Proteomes" id="UP000002139">
    <property type="component" value="Chromosome"/>
</dbReference>